<sequence length="20" mass="2488">MYISFDRARYCVRRLNGTHE</sequence>
<evidence type="ECO:0000313" key="1">
    <source>
        <dbReference type="EMBL" id="CAF4072126.1"/>
    </source>
</evidence>
<comment type="caution">
    <text evidence="1">The sequence shown here is derived from an EMBL/GenBank/DDBJ whole genome shotgun (WGS) entry which is preliminary data.</text>
</comment>
<dbReference type="AlphaFoldDB" id="A0A819T3A6"/>
<protein>
    <submittedName>
        <fullName evidence="1">Uncharacterized protein</fullName>
    </submittedName>
</protein>
<feature type="non-terminal residue" evidence="1">
    <location>
        <position position="20"/>
    </location>
</feature>
<name>A0A819T3A6_9BILA</name>
<evidence type="ECO:0000313" key="2">
    <source>
        <dbReference type="Proteomes" id="UP000663844"/>
    </source>
</evidence>
<proteinExistence type="predicted"/>
<accession>A0A819T3A6</accession>
<dbReference type="EMBL" id="CAJOAZ010004715">
    <property type="protein sequence ID" value="CAF4072126.1"/>
    <property type="molecule type" value="Genomic_DNA"/>
</dbReference>
<reference evidence="1" key="1">
    <citation type="submission" date="2021-02" db="EMBL/GenBank/DDBJ databases">
        <authorList>
            <person name="Nowell W R."/>
        </authorList>
    </citation>
    <scope>NUCLEOTIDE SEQUENCE</scope>
</reference>
<gene>
    <name evidence="1" type="ORF">OXD698_LOCUS33778</name>
</gene>
<dbReference type="Proteomes" id="UP000663844">
    <property type="component" value="Unassembled WGS sequence"/>
</dbReference>
<organism evidence="1 2">
    <name type="scientific">Adineta steineri</name>
    <dbReference type="NCBI Taxonomy" id="433720"/>
    <lineage>
        <taxon>Eukaryota</taxon>
        <taxon>Metazoa</taxon>
        <taxon>Spiralia</taxon>
        <taxon>Gnathifera</taxon>
        <taxon>Rotifera</taxon>
        <taxon>Eurotatoria</taxon>
        <taxon>Bdelloidea</taxon>
        <taxon>Adinetida</taxon>
        <taxon>Adinetidae</taxon>
        <taxon>Adineta</taxon>
    </lineage>
</organism>